<dbReference type="EnsemblMetazoa" id="Aqu2.1.06605_001">
    <property type="protein sequence ID" value="Aqu2.1.06605_001"/>
    <property type="gene ID" value="Aqu2.1.06605"/>
</dbReference>
<dbReference type="InParanoid" id="A0A1X7SWS1"/>
<evidence type="ECO:0000313" key="2">
    <source>
        <dbReference type="EnsemblMetazoa" id="Aqu2.1.06605_001"/>
    </source>
</evidence>
<accession>A0A1X7SWS1</accession>
<protein>
    <submittedName>
        <fullName evidence="2">Uncharacterized protein</fullName>
    </submittedName>
</protein>
<proteinExistence type="predicted"/>
<name>A0A1X7SWS1_AMPQE</name>
<organism evidence="2">
    <name type="scientific">Amphimedon queenslandica</name>
    <name type="common">Sponge</name>
    <dbReference type="NCBI Taxonomy" id="400682"/>
    <lineage>
        <taxon>Eukaryota</taxon>
        <taxon>Metazoa</taxon>
        <taxon>Porifera</taxon>
        <taxon>Demospongiae</taxon>
        <taxon>Heteroscleromorpha</taxon>
        <taxon>Haplosclerida</taxon>
        <taxon>Niphatidae</taxon>
        <taxon>Amphimedon</taxon>
    </lineage>
</organism>
<evidence type="ECO:0000256" key="1">
    <source>
        <dbReference type="SAM" id="MobiDB-lite"/>
    </source>
</evidence>
<dbReference type="AlphaFoldDB" id="A0A1X7SWS1"/>
<feature type="compositionally biased region" description="Polar residues" evidence="1">
    <location>
        <begin position="1"/>
        <end position="32"/>
    </location>
</feature>
<sequence length="147" mass="17222">MGAVRSTPQKASSPAISNTPTTNTSKESNAPDITTLDKTAKEELTELRGEIRRKNEELVKWKRMYNNRERYCSRLEKEKGSLKRKIESLESNEEKRMKKEQDEIKRQEEEEAIKRRVRIEEEERLRIRARYNAQNADLAIQSNNGAN</sequence>
<feature type="region of interest" description="Disordered" evidence="1">
    <location>
        <begin position="1"/>
        <end position="38"/>
    </location>
</feature>
<reference evidence="2" key="1">
    <citation type="submission" date="2017-05" db="UniProtKB">
        <authorList>
            <consortium name="EnsemblMetazoa"/>
        </authorList>
    </citation>
    <scope>IDENTIFICATION</scope>
</reference>